<name>A0ABC8RTW5_9AQUA</name>
<organism evidence="3 4">
    <name type="scientific">Ilex paraguariensis</name>
    <name type="common">yerba mate</name>
    <dbReference type="NCBI Taxonomy" id="185542"/>
    <lineage>
        <taxon>Eukaryota</taxon>
        <taxon>Viridiplantae</taxon>
        <taxon>Streptophyta</taxon>
        <taxon>Embryophyta</taxon>
        <taxon>Tracheophyta</taxon>
        <taxon>Spermatophyta</taxon>
        <taxon>Magnoliopsida</taxon>
        <taxon>eudicotyledons</taxon>
        <taxon>Gunneridae</taxon>
        <taxon>Pentapetalae</taxon>
        <taxon>asterids</taxon>
        <taxon>campanulids</taxon>
        <taxon>Aquifoliales</taxon>
        <taxon>Aquifoliaceae</taxon>
        <taxon>Ilex</taxon>
    </lineage>
</organism>
<evidence type="ECO:0000256" key="1">
    <source>
        <dbReference type="PROSITE-ProRule" id="PRU00339"/>
    </source>
</evidence>
<feature type="compositionally biased region" description="Basic and acidic residues" evidence="2">
    <location>
        <begin position="167"/>
        <end position="182"/>
    </location>
</feature>
<dbReference type="SMART" id="SM00028">
    <property type="entry name" value="TPR"/>
    <property type="match status" value="3"/>
</dbReference>
<dbReference type="PANTHER" id="PTHR26312">
    <property type="entry name" value="TETRATRICOPEPTIDE REPEAT PROTEIN 5"/>
    <property type="match status" value="1"/>
</dbReference>
<evidence type="ECO:0000313" key="3">
    <source>
        <dbReference type="EMBL" id="CAK9148409.1"/>
    </source>
</evidence>
<reference evidence="3 4" key="1">
    <citation type="submission" date="2024-02" db="EMBL/GenBank/DDBJ databases">
        <authorList>
            <person name="Vignale AGUSTIN F."/>
            <person name="Sosa J E."/>
            <person name="Modenutti C."/>
        </authorList>
    </citation>
    <scope>NUCLEOTIDE SEQUENCE [LARGE SCALE GENOMIC DNA]</scope>
</reference>
<dbReference type="PANTHER" id="PTHR26312:SF67">
    <property type="entry name" value="PROTEIN SLOW GREEN 1, CHLOROPLASTIC"/>
    <property type="match status" value="1"/>
</dbReference>
<dbReference type="AlphaFoldDB" id="A0ABC8RTW5"/>
<accession>A0ABC8RTW5</accession>
<comment type="caution">
    <text evidence="3">The sequence shown here is derived from an EMBL/GenBank/DDBJ whole genome shotgun (WGS) entry which is preliminary data.</text>
</comment>
<dbReference type="EMBL" id="CAUOFW020001746">
    <property type="protein sequence ID" value="CAK9148409.1"/>
    <property type="molecule type" value="Genomic_DNA"/>
</dbReference>
<evidence type="ECO:0008006" key="5">
    <source>
        <dbReference type="Google" id="ProtNLM"/>
    </source>
</evidence>
<dbReference type="InterPro" id="IPR019734">
    <property type="entry name" value="TPR_rpt"/>
</dbReference>
<dbReference type="SUPFAM" id="SSF48452">
    <property type="entry name" value="TPR-like"/>
    <property type="match status" value="1"/>
</dbReference>
<evidence type="ECO:0000313" key="4">
    <source>
        <dbReference type="Proteomes" id="UP001642360"/>
    </source>
</evidence>
<dbReference type="Proteomes" id="UP001642360">
    <property type="component" value="Unassembled WGS sequence"/>
</dbReference>
<gene>
    <name evidence="3" type="ORF">ILEXP_LOCUS16346</name>
</gene>
<dbReference type="InterPro" id="IPR011990">
    <property type="entry name" value="TPR-like_helical_dom_sf"/>
</dbReference>
<evidence type="ECO:0000256" key="2">
    <source>
        <dbReference type="SAM" id="MobiDB-lite"/>
    </source>
</evidence>
<sequence>MALGNRVLDPLSLSLRRSLNPNATNSMESIAKVNYRQQQLLPSIHLQRPSFSRPVSSLSFRNRSPPLLLPTLKSSASHISIKASSSSSSLPYSNPHLRNPKTFQSLLFETLNSLPFSLHRTTLIAAVAVTAAALFFSKFNLKPVIAAPISPPPTVESTKNETVVDENSEKEKEKSLEEHLQSHPNDVEGLRTLMEIRIKNQQILEAINIIERLIELEPNDIEWPLLRAHMHCYGGEIELAKIGFNEILENDPFRVEAYHGLVLAASQGDSTSELKDIERRIEEAIQMCKKENKKDEMRDLKLLLAQIRVIEGDYKDALKIYQELVKEEPRDFRPYLCQGIIYTLLRKKNEAEKNFEKYQRLVPKGHPYAQYFDDNMIATKLFAQKVENGKAKLKS</sequence>
<feature type="repeat" description="TPR" evidence="1">
    <location>
        <begin position="298"/>
        <end position="331"/>
    </location>
</feature>
<dbReference type="PROSITE" id="PS50005">
    <property type="entry name" value="TPR"/>
    <property type="match status" value="1"/>
</dbReference>
<proteinExistence type="predicted"/>
<protein>
    <recommendedName>
        <fullName evidence="5">Chloroplast lumen common family protein</fullName>
    </recommendedName>
</protein>
<feature type="region of interest" description="Disordered" evidence="2">
    <location>
        <begin position="153"/>
        <end position="182"/>
    </location>
</feature>
<keyword evidence="4" id="KW-1185">Reference proteome</keyword>
<dbReference type="Gene3D" id="1.25.40.10">
    <property type="entry name" value="Tetratricopeptide repeat domain"/>
    <property type="match status" value="2"/>
</dbReference>
<keyword evidence="1" id="KW-0802">TPR repeat</keyword>